<gene>
    <name evidence="3" type="ORF">ECRASSUSDP1_LOCUS8206</name>
</gene>
<dbReference type="AlphaFoldDB" id="A0AAD1UKE5"/>
<feature type="coiled-coil region" evidence="1">
    <location>
        <begin position="188"/>
        <end position="222"/>
    </location>
</feature>
<evidence type="ECO:0000256" key="1">
    <source>
        <dbReference type="SAM" id="Coils"/>
    </source>
</evidence>
<comment type="caution">
    <text evidence="3">The sequence shown here is derived from an EMBL/GenBank/DDBJ whole genome shotgun (WGS) entry which is preliminary data.</text>
</comment>
<evidence type="ECO:0000256" key="2">
    <source>
        <dbReference type="SAM" id="MobiDB-lite"/>
    </source>
</evidence>
<evidence type="ECO:0000313" key="4">
    <source>
        <dbReference type="Proteomes" id="UP001295684"/>
    </source>
</evidence>
<evidence type="ECO:0000313" key="3">
    <source>
        <dbReference type="EMBL" id="CAI2366930.1"/>
    </source>
</evidence>
<dbReference type="EMBL" id="CAMPGE010008015">
    <property type="protein sequence ID" value="CAI2366930.1"/>
    <property type="molecule type" value="Genomic_DNA"/>
</dbReference>
<feature type="region of interest" description="Disordered" evidence="2">
    <location>
        <begin position="442"/>
        <end position="482"/>
    </location>
</feature>
<dbReference type="Proteomes" id="UP001295684">
    <property type="component" value="Unassembled WGS sequence"/>
</dbReference>
<reference evidence="3" key="1">
    <citation type="submission" date="2023-07" db="EMBL/GenBank/DDBJ databases">
        <authorList>
            <consortium name="AG Swart"/>
            <person name="Singh M."/>
            <person name="Singh A."/>
            <person name="Seah K."/>
            <person name="Emmerich C."/>
        </authorList>
    </citation>
    <scope>NUCLEOTIDE SEQUENCE</scope>
    <source>
        <strain evidence="3">DP1</strain>
    </source>
</reference>
<accession>A0AAD1UKE5</accession>
<keyword evidence="1" id="KW-0175">Coiled coil</keyword>
<proteinExistence type="predicted"/>
<sequence length="503" mass="57686">MAKKPESDRAGMVMTQAFNDISHYGYDEMPLSIRQYKNNSEVKVLKAEIKDLKKTVRINKDILASFVQENSDLKSTISMQKKHISEANLKVSEMNESVKITEDKCLILEQIKSYFEQAAEEAETNCKDQIADLMDQLDRKEYIIQLKEYKWNEIEQILSIYIKSDFNLRSKLGQLKYLCDDTSSGRGISSVIKENEILRNKLQSATKEIDNLVAVIQDIQNNNDTSLDEIMEEISDTSGGTGSYNCPTSPAPVPKLNLSPVKEMTKDMTNYKQLCADQSSYINELTKMNSILIKKNKKMADYIKNKTLKYKKNAKDSLQRMNIVKKKLEEYEGLNRSVFETLETHEKIMDIRNHSEIDDKTSVFSHASDLSPIKIGGVQLDENQISFGKDDEVLSATGSSSHHRRAKSKLHMYKQKSDANKMNIEKLEKTLQDINRRCPSFSKVNSMKPYPKQTLPEQDQRVSDLIGRPSRNDISDIRYPSDRRCESPINAEEFFEASFDINP</sequence>
<organism evidence="3 4">
    <name type="scientific">Euplotes crassus</name>
    <dbReference type="NCBI Taxonomy" id="5936"/>
    <lineage>
        <taxon>Eukaryota</taxon>
        <taxon>Sar</taxon>
        <taxon>Alveolata</taxon>
        <taxon>Ciliophora</taxon>
        <taxon>Intramacronucleata</taxon>
        <taxon>Spirotrichea</taxon>
        <taxon>Hypotrichia</taxon>
        <taxon>Euplotida</taxon>
        <taxon>Euplotidae</taxon>
        <taxon>Moneuplotes</taxon>
    </lineage>
</organism>
<feature type="compositionally biased region" description="Basic and acidic residues" evidence="2">
    <location>
        <begin position="470"/>
        <end position="482"/>
    </location>
</feature>
<protein>
    <submittedName>
        <fullName evidence="3">Uncharacterized protein</fullName>
    </submittedName>
</protein>
<keyword evidence="4" id="KW-1185">Reference proteome</keyword>
<name>A0AAD1UKE5_EUPCR</name>